<dbReference type="NCBIfam" id="TIGR02937">
    <property type="entry name" value="sigma70-ECF"/>
    <property type="match status" value="1"/>
</dbReference>
<dbReference type="EMBL" id="CP032819">
    <property type="protein sequence ID" value="AZS30232.1"/>
    <property type="molecule type" value="Genomic_DNA"/>
</dbReference>
<dbReference type="Pfam" id="PF04542">
    <property type="entry name" value="Sigma70_r2"/>
    <property type="match status" value="1"/>
</dbReference>
<feature type="coiled-coil region" evidence="5">
    <location>
        <begin position="85"/>
        <end position="119"/>
    </location>
</feature>
<dbReference type="RefSeq" id="WP_106480879.1">
    <property type="nucleotide sequence ID" value="NZ_CP032819.1"/>
</dbReference>
<keyword evidence="4" id="KW-0804">Transcription</keyword>
<protein>
    <submittedName>
        <fullName evidence="8">RNA polymerase sigma-70 factor</fullName>
    </submittedName>
</protein>
<dbReference type="Gene3D" id="1.10.1740.10">
    <property type="match status" value="1"/>
</dbReference>
<reference evidence="8 9" key="1">
    <citation type="submission" date="2018-10" db="EMBL/GenBank/DDBJ databases">
        <title>Butyricimonas faecalis sp. nov., isolated from human faeces and emended description of the genus Butyricimonas.</title>
        <authorList>
            <person name="Le Roy T."/>
            <person name="Van der Smissen P."/>
            <person name="Paquot A."/>
            <person name="Delzenne N."/>
            <person name="Muccioli G."/>
            <person name="Collet J.-F."/>
            <person name="Cani P.D."/>
        </authorList>
    </citation>
    <scope>NUCLEOTIDE SEQUENCE [LARGE SCALE GENOMIC DNA]</scope>
    <source>
        <strain evidence="8 9">H184</strain>
    </source>
</reference>
<proteinExistence type="inferred from homology"/>
<dbReference type="SUPFAM" id="SSF88946">
    <property type="entry name" value="Sigma2 domain of RNA polymerase sigma factors"/>
    <property type="match status" value="1"/>
</dbReference>
<evidence type="ECO:0000313" key="8">
    <source>
        <dbReference type="EMBL" id="AZS30232.1"/>
    </source>
</evidence>
<dbReference type="SUPFAM" id="SSF88659">
    <property type="entry name" value="Sigma3 and sigma4 domains of RNA polymerase sigma factors"/>
    <property type="match status" value="1"/>
</dbReference>
<dbReference type="GO" id="GO:0016987">
    <property type="term" value="F:sigma factor activity"/>
    <property type="evidence" value="ECO:0007669"/>
    <property type="project" value="UniProtKB-KW"/>
</dbReference>
<dbReference type="InterPro" id="IPR013249">
    <property type="entry name" value="RNA_pol_sigma70_r4_t2"/>
</dbReference>
<dbReference type="InterPro" id="IPR013324">
    <property type="entry name" value="RNA_pol_sigma_r3/r4-like"/>
</dbReference>
<evidence type="ECO:0000259" key="7">
    <source>
        <dbReference type="Pfam" id="PF08281"/>
    </source>
</evidence>
<name>A0A3Q9INX3_9BACT</name>
<evidence type="ECO:0000256" key="2">
    <source>
        <dbReference type="ARBA" id="ARBA00023015"/>
    </source>
</evidence>
<feature type="domain" description="RNA polymerase sigma-70 region 2" evidence="6">
    <location>
        <begin position="23"/>
        <end position="87"/>
    </location>
</feature>
<feature type="domain" description="RNA polymerase sigma factor 70 region 4 type 2" evidence="7">
    <location>
        <begin position="118"/>
        <end position="167"/>
    </location>
</feature>
<keyword evidence="2" id="KW-0805">Transcription regulation</keyword>
<dbReference type="GO" id="GO:0003677">
    <property type="term" value="F:DNA binding"/>
    <property type="evidence" value="ECO:0007669"/>
    <property type="project" value="InterPro"/>
</dbReference>
<accession>A0A3Q9INX3</accession>
<dbReference type="OrthoDB" id="8687055at2"/>
<evidence type="ECO:0000256" key="3">
    <source>
        <dbReference type="ARBA" id="ARBA00023082"/>
    </source>
</evidence>
<gene>
    <name evidence="8" type="ORF">D8S85_12215</name>
</gene>
<dbReference type="KEGG" id="buy:D8S85_12215"/>
<keyword evidence="3" id="KW-0731">Sigma factor</keyword>
<evidence type="ECO:0000256" key="1">
    <source>
        <dbReference type="ARBA" id="ARBA00010641"/>
    </source>
</evidence>
<dbReference type="InterPro" id="IPR007627">
    <property type="entry name" value="RNA_pol_sigma70_r2"/>
</dbReference>
<dbReference type="InterPro" id="IPR039425">
    <property type="entry name" value="RNA_pol_sigma-70-like"/>
</dbReference>
<dbReference type="Gene3D" id="1.10.10.10">
    <property type="entry name" value="Winged helix-like DNA-binding domain superfamily/Winged helix DNA-binding domain"/>
    <property type="match status" value="1"/>
</dbReference>
<dbReference type="InterPro" id="IPR013325">
    <property type="entry name" value="RNA_pol_sigma_r2"/>
</dbReference>
<dbReference type="GO" id="GO:0006352">
    <property type="term" value="P:DNA-templated transcription initiation"/>
    <property type="evidence" value="ECO:0007669"/>
    <property type="project" value="InterPro"/>
</dbReference>
<dbReference type="InterPro" id="IPR014284">
    <property type="entry name" value="RNA_pol_sigma-70_dom"/>
</dbReference>
<dbReference type="AlphaFoldDB" id="A0A3Q9INX3"/>
<evidence type="ECO:0000313" key="9">
    <source>
        <dbReference type="Proteomes" id="UP000270673"/>
    </source>
</evidence>
<dbReference type="InterPro" id="IPR014327">
    <property type="entry name" value="RNA_pol_sigma70_bacteroid"/>
</dbReference>
<keyword evidence="5" id="KW-0175">Coiled coil</keyword>
<dbReference type="InterPro" id="IPR036388">
    <property type="entry name" value="WH-like_DNA-bd_sf"/>
</dbReference>
<sequence length="188" mass="23042">MEMQPDEFIDQINRKQMPAFRELFGTFYRYLVLYALRYVKQQEVSEDVVQEVFIAIWESDKKYNSYHGFRAFLYDAVKNRCLNYLKHEEVERRHAEILLQEQNEEDEDYRLMREELYRELHRTVDELPKRCRQVFELHLQGKKNEEIAQVLELSVETVKTQKKKAMYFLRERLGKSYYLLIILNIIDL</sequence>
<evidence type="ECO:0000259" key="6">
    <source>
        <dbReference type="Pfam" id="PF04542"/>
    </source>
</evidence>
<evidence type="ECO:0000256" key="4">
    <source>
        <dbReference type="ARBA" id="ARBA00023163"/>
    </source>
</evidence>
<comment type="similarity">
    <text evidence="1">Belongs to the sigma-70 factor family. ECF subfamily.</text>
</comment>
<dbReference type="PANTHER" id="PTHR43133">
    <property type="entry name" value="RNA POLYMERASE ECF-TYPE SIGMA FACTO"/>
    <property type="match status" value="1"/>
</dbReference>
<organism evidence="8 9">
    <name type="scientific">Butyricimonas faecalis</name>
    <dbReference type="NCBI Taxonomy" id="2093856"/>
    <lineage>
        <taxon>Bacteria</taxon>
        <taxon>Pseudomonadati</taxon>
        <taxon>Bacteroidota</taxon>
        <taxon>Bacteroidia</taxon>
        <taxon>Bacteroidales</taxon>
        <taxon>Odoribacteraceae</taxon>
        <taxon>Butyricimonas</taxon>
    </lineage>
</organism>
<dbReference type="NCBIfam" id="TIGR02985">
    <property type="entry name" value="Sig70_bacteroi1"/>
    <property type="match status" value="1"/>
</dbReference>
<dbReference type="Proteomes" id="UP000270673">
    <property type="component" value="Chromosome"/>
</dbReference>
<evidence type="ECO:0000256" key="5">
    <source>
        <dbReference type="SAM" id="Coils"/>
    </source>
</evidence>
<dbReference type="PANTHER" id="PTHR43133:SF46">
    <property type="entry name" value="RNA POLYMERASE SIGMA-70 FACTOR ECF SUBFAMILY"/>
    <property type="match status" value="1"/>
</dbReference>
<keyword evidence="9" id="KW-1185">Reference proteome</keyword>
<dbReference type="Pfam" id="PF08281">
    <property type="entry name" value="Sigma70_r4_2"/>
    <property type="match status" value="1"/>
</dbReference>